<dbReference type="HAMAP" id="MF_01320_B">
    <property type="entry name" value="Ribosomal_uL2_B"/>
    <property type="match status" value="1"/>
</dbReference>
<feature type="region of interest" description="Disordered" evidence="6">
    <location>
        <begin position="1"/>
        <end position="25"/>
    </location>
</feature>
<evidence type="ECO:0000259" key="7">
    <source>
        <dbReference type="SMART" id="SM01382"/>
    </source>
</evidence>
<dbReference type="InterPro" id="IPR008991">
    <property type="entry name" value="Translation_prot_SH3-like_sf"/>
</dbReference>
<name>A0A1G2BET2_9BACT</name>
<comment type="similarity">
    <text evidence="1 5">Belongs to the universal ribosomal protein uL2 family.</text>
</comment>
<evidence type="ECO:0000259" key="8">
    <source>
        <dbReference type="SMART" id="SM01383"/>
    </source>
</evidence>
<dbReference type="Gene3D" id="2.40.50.140">
    <property type="entry name" value="Nucleic acid-binding proteins"/>
    <property type="match status" value="1"/>
</dbReference>
<dbReference type="EMBL" id="MHKI01000006">
    <property type="protein sequence ID" value="OGY87738.1"/>
    <property type="molecule type" value="Genomic_DNA"/>
</dbReference>
<dbReference type="InterPro" id="IPR002171">
    <property type="entry name" value="Ribosomal_uL2"/>
</dbReference>
<dbReference type="NCBIfam" id="TIGR01171">
    <property type="entry name" value="rplB_bact"/>
    <property type="match status" value="1"/>
</dbReference>
<dbReference type="InterPro" id="IPR014726">
    <property type="entry name" value="Ribosomal_uL2_dom3"/>
</dbReference>
<dbReference type="PANTHER" id="PTHR13691">
    <property type="entry name" value="RIBOSOMAL PROTEIN L2"/>
    <property type="match status" value="1"/>
</dbReference>
<dbReference type="Gene3D" id="2.30.30.30">
    <property type="match status" value="1"/>
</dbReference>
<keyword evidence="5" id="KW-0699">rRNA-binding</keyword>
<reference evidence="9 10" key="1">
    <citation type="journal article" date="2016" name="Nat. Commun.">
        <title>Thousands of microbial genomes shed light on interconnected biogeochemical processes in an aquifer system.</title>
        <authorList>
            <person name="Anantharaman K."/>
            <person name="Brown C.T."/>
            <person name="Hug L.A."/>
            <person name="Sharon I."/>
            <person name="Castelle C.J."/>
            <person name="Probst A.J."/>
            <person name="Thomas B.C."/>
            <person name="Singh A."/>
            <person name="Wilkins M.J."/>
            <person name="Karaoz U."/>
            <person name="Brodie E.L."/>
            <person name="Williams K.H."/>
            <person name="Hubbard S.S."/>
            <person name="Banfield J.F."/>
        </authorList>
    </citation>
    <scope>NUCLEOTIDE SEQUENCE [LARGE SCALE GENOMIC DNA]</scope>
</reference>
<keyword evidence="5" id="KW-0694">RNA-binding</keyword>
<protein>
    <recommendedName>
        <fullName evidence="4 5">Large ribosomal subunit protein uL2</fullName>
    </recommendedName>
</protein>
<dbReference type="FunFam" id="4.10.950.10:FF:000001">
    <property type="entry name" value="50S ribosomal protein L2"/>
    <property type="match status" value="1"/>
</dbReference>
<comment type="subunit">
    <text evidence="5">Part of the 50S ribosomal subunit. Forms a bridge to the 30S subunit in the 70S ribosome.</text>
</comment>
<dbReference type="Pfam" id="PF00181">
    <property type="entry name" value="Ribosomal_L2_N"/>
    <property type="match status" value="1"/>
</dbReference>
<dbReference type="AlphaFoldDB" id="A0A1G2BET2"/>
<dbReference type="GO" id="GO:0002181">
    <property type="term" value="P:cytoplasmic translation"/>
    <property type="evidence" value="ECO:0007669"/>
    <property type="project" value="TreeGrafter"/>
</dbReference>
<dbReference type="InterPro" id="IPR022666">
    <property type="entry name" value="Ribosomal_uL2_RNA-bd_dom"/>
</dbReference>
<evidence type="ECO:0000313" key="10">
    <source>
        <dbReference type="Proteomes" id="UP000176420"/>
    </source>
</evidence>
<evidence type="ECO:0000256" key="2">
    <source>
        <dbReference type="ARBA" id="ARBA00022980"/>
    </source>
</evidence>
<dbReference type="InterPro" id="IPR005880">
    <property type="entry name" value="Ribosomal_uL2_bac/org-type"/>
</dbReference>
<organism evidence="9 10">
    <name type="scientific">Candidatus Kerfeldbacteria bacterium RIFOXYB2_FULL_38_14</name>
    <dbReference type="NCBI Taxonomy" id="1798547"/>
    <lineage>
        <taxon>Bacteria</taxon>
        <taxon>Candidatus Kerfeldiibacteriota</taxon>
    </lineage>
</organism>
<dbReference type="PIRSF" id="PIRSF002158">
    <property type="entry name" value="Ribosomal_L2"/>
    <property type="match status" value="1"/>
</dbReference>
<keyword evidence="3 5" id="KW-0687">Ribonucleoprotein</keyword>
<comment type="caution">
    <text evidence="9">The sequence shown here is derived from an EMBL/GenBank/DDBJ whole genome shotgun (WGS) entry which is preliminary data.</text>
</comment>
<sequence>MAVKKYKPTSAGRRLSSGDSFSDITKHTPEKKLTVAIKKQAGRNNQGKITVRHRGGGVKRRYRLIDFHQERFDETATVVGIEYDPNRSSRVALIEYKDKVRVYIVAAEGLMAGAQIISATKGVDLKPGNRMPLEFITSGTLVHNIELFPGKGGTLMRSAGSSAVVMSQEGGFVQLKMASGEIRKFSEKCHASIGKVSNSDWGMIRWGKAGRIRHRGFRPTVRGKVMNPVDHPHGGGEGSSPVGMKHPKTPQGKPALGVKTRKAHKESDAYIVTGRKKKKRNK</sequence>
<dbReference type="Proteomes" id="UP000176420">
    <property type="component" value="Unassembled WGS sequence"/>
</dbReference>
<evidence type="ECO:0000256" key="4">
    <source>
        <dbReference type="ARBA" id="ARBA00035242"/>
    </source>
</evidence>
<dbReference type="GO" id="GO:0003735">
    <property type="term" value="F:structural constituent of ribosome"/>
    <property type="evidence" value="ECO:0007669"/>
    <property type="project" value="InterPro"/>
</dbReference>
<keyword evidence="2 5" id="KW-0689">Ribosomal protein</keyword>
<dbReference type="InterPro" id="IPR012340">
    <property type="entry name" value="NA-bd_OB-fold"/>
</dbReference>
<dbReference type="GO" id="GO:0019843">
    <property type="term" value="F:rRNA binding"/>
    <property type="evidence" value="ECO:0007669"/>
    <property type="project" value="UniProtKB-UniRule"/>
</dbReference>
<feature type="region of interest" description="Disordered" evidence="6">
    <location>
        <begin position="222"/>
        <end position="282"/>
    </location>
</feature>
<dbReference type="GO" id="GO:0016740">
    <property type="term" value="F:transferase activity"/>
    <property type="evidence" value="ECO:0007669"/>
    <property type="project" value="InterPro"/>
</dbReference>
<evidence type="ECO:0000256" key="3">
    <source>
        <dbReference type="ARBA" id="ARBA00023274"/>
    </source>
</evidence>
<dbReference type="GO" id="GO:0015934">
    <property type="term" value="C:large ribosomal subunit"/>
    <property type="evidence" value="ECO:0007669"/>
    <property type="project" value="InterPro"/>
</dbReference>
<accession>A0A1G2BET2</accession>
<dbReference type="PANTHER" id="PTHR13691:SF5">
    <property type="entry name" value="LARGE RIBOSOMAL SUBUNIT PROTEIN UL2M"/>
    <property type="match status" value="1"/>
</dbReference>
<dbReference type="SMART" id="SM01383">
    <property type="entry name" value="Ribosomal_L2"/>
    <property type="match status" value="1"/>
</dbReference>
<dbReference type="Pfam" id="PF03947">
    <property type="entry name" value="Ribosomal_L2_C"/>
    <property type="match status" value="1"/>
</dbReference>
<dbReference type="InterPro" id="IPR022669">
    <property type="entry name" value="Ribosomal_uL2_C"/>
</dbReference>
<evidence type="ECO:0000313" key="9">
    <source>
        <dbReference type="EMBL" id="OGY87738.1"/>
    </source>
</evidence>
<gene>
    <name evidence="5" type="primary">rplB</name>
    <name evidence="9" type="ORF">A2319_04820</name>
</gene>
<dbReference type="SUPFAM" id="SSF50104">
    <property type="entry name" value="Translation proteins SH3-like domain"/>
    <property type="match status" value="1"/>
</dbReference>
<comment type="function">
    <text evidence="5">One of the primary rRNA binding proteins. Required for association of the 30S and 50S subunits to form the 70S ribosome, for tRNA binding and peptide bond formation. It has been suggested to have peptidyltransferase activity; this is somewhat controversial. Makes several contacts with the 16S rRNA in the 70S ribosome.</text>
</comment>
<feature type="domain" description="Large ribosomal subunit protein uL2 C-terminal" evidence="7">
    <location>
        <begin position="125"/>
        <end position="254"/>
    </location>
</feature>
<dbReference type="SUPFAM" id="SSF50249">
    <property type="entry name" value="Nucleic acid-binding proteins"/>
    <property type="match status" value="1"/>
</dbReference>
<proteinExistence type="inferred from homology"/>
<evidence type="ECO:0000256" key="5">
    <source>
        <dbReference type="HAMAP-Rule" id="MF_01320"/>
    </source>
</evidence>
<dbReference type="FunFam" id="2.30.30.30:FF:000001">
    <property type="entry name" value="50S ribosomal protein L2"/>
    <property type="match status" value="1"/>
</dbReference>
<dbReference type="InterPro" id="IPR014722">
    <property type="entry name" value="Rib_uL2_dom2"/>
</dbReference>
<evidence type="ECO:0000256" key="6">
    <source>
        <dbReference type="SAM" id="MobiDB-lite"/>
    </source>
</evidence>
<dbReference type="SMART" id="SM01382">
    <property type="entry name" value="Ribosomal_L2_C"/>
    <property type="match status" value="1"/>
</dbReference>
<feature type="domain" description="Large ribosomal subunit protein uL2 RNA-binding" evidence="8">
    <location>
        <begin position="42"/>
        <end position="118"/>
    </location>
</feature>
<dbReference type="Gene3D" id="4.10.950.10">
    <property type="entry name" value="Ribosomal protein L2, domain 3"/>
    <property type="match status" value="1"/>
</dbReference>
<evidence type="ECO:0000256" key="1">
    <source>
        <dbReference type="ARBA" id="ARBA00005636"/>
    </source>
</evidence>